<dbReference type="PRINTS" id="PR00412">
    <property type="entry name" value="EPOXHYDRLASE"/>
</dbReference>
<reference evidence="3" key="1">
    <citation type="submission" date="2020-05" db="EMBL/GenBank/DDBJ databases">
        <authorList>
            <person name="Chiriac C."/>
            <person name="Salcher M."/>
            <person name="Ghai R."/>
            <person name="Kavagutti S V."/>
        </authorList>
    </citation>
    <scope>NUCLEOTIDE SEQUENCE</scope>
</reference>
<name>A0A6J6YG91_9ZZZZ</name>
<evidence type="ECO:0000313" key="3">
    <source>
        <dbReference type="EMBL" id="CAB4807989.1"/>
    </source>
</evidence>
<keyword evidence="1" id="KW-0378">Hydrolase</keyword>
<dbReference type="EMBL" id="CAFAAJ010000082">
    <property type="protein sequence ID" value="CAB4807989.1"/>
    <property type="molecule type" value="Genomic_DNA"/>
</dbReference>
<dbReference type="Pfam" id="PF00561">
    <property type="entry name" value="Abhydrolase_1"/>
    <property type="match status" value="1"/>
</dbReference>
<dbReference type="InterPro" id="IPR029058">
    <property type="entry name" value="AB_hydrolase_fold"/>
</dbReference>
<gene>
    <name evidence="3" type="ORF">UFOPK3001_01360</name>
</gene>
<sequence length="330" mass="35853">MSEITHRQVEANGLSVHIAEQGEGPLVLLCHGFPESWYSWRHQLPALAAAGYHAVAMDMRGYGSTTQPKEIASYTISHLIGDVVGTVAALGEQSAVVVGHDWGAPVAWWSALMRPDLFRAVACMSVPYLPPIGAIPEGTTMNDLMRIMANGLDYYRLYFQEPGVADAELDADPTRGMLGMLYTISGDIVHDGVHTQGWDGHFPLGERFIDQLFLPQTLPTWLTQADIDYYVGEISRSGFFGGVSWYRNINSIPEILAPFAGSTIGRPSFYIGGELDVIAGNTPDAIAAMKAALPDLRHCELLPGAGHWIQQERAAEVNEALLAFLGSLDA</sequence>
<evidence type="ECO:0000256" key="1">
    <source>
        <dbReference type="ARBA" id="ARBA00022801"/>
    </source>
</evidence>
<protein>
    <submittedName>
        <fullName evidence="3">Unannotated protein</fullName>
    </submittedName>
</protein>
<evidence type="ECO:0000259" key="2">
    <source>
        <dbReference type="Pfam" id="PF00561"/>
    </source>
</evidence>
<dbReference type="PANTHER" id="PTHR43329">
    <property type="entry name" value="EPOXIDE HYDROLASE"/>
    <property type="match status" value="1"/>
</dbReference>
<dbReference type="Gene3D" id="3.40.50.1820">
    <property type="entry name" value="alpha/beta hydrolase"/>
    <property type="match status" value="1"/>
</dbReference>
<dbReference type="AlphaFoldDB" id="A0A6J6YG91"/>
<accession>A0A6J6YG91</accession>
<dbReference type="SUPFAM" id="SSF53474">
    <property type="entry name" value="alpha/beta-Hydrolases"/>
    <property type="match status" value="1"/>
</dbReference>
<proteinExistence type="predicted"/>
<dbReference type="InterPro" id="IPR000073">
    <property type="entry name" value="AB_hydrolase_1"/>
</dbReference>
<dbReference type="GO" id="GO:0016787">
    <property type="term" value="F:hydrolase activity"/>
    <property type="evidence" value="ECO:0007669"/>
    <property type="project" value="UniProtKB-KW"/>
</dbReference>
<organism evidence="3">
    <name type="scientific">freshwater metagenome</name>
    <dbReference type="NCBI Taxonomy" id="449393"/>
    <lineage>
        <taxon>unclassified sequences</taxon>
        <taxon>metagenomes</taxon>
        <taxon>ecological metagenomes</taxon>
    </lineage>
</organism>
<feature type="domain" description="AB hydrolase-1" evidence="2">
    <location>
        <begin position="25"/>
        <end position="154"/>
    </location>
</feature>
<dbReference type="InterPro" id="IPR000639">
    <property type="entry name" value="Epox_hydrolase-like"/>
</dbReference>